<proteinExistence type="inferred from homology"/>
<comment type="caution">
    <text evidence="11">The sequence shown here is derived from an EMBL/GenBank/DDBJ whole genome shotgun (WGS) entry which is preliminary data.</text>
</comment>
<dbReference type="InterPro" id="IPR053717">
    <property type="entry name" value="MerB_lyase_sf"/>
</dbReference>
<dbReference type="NCBIfam" id="NF009710">
    <property type="entry name" value="PRK13239.1"/>
    <property type="match status" value="1"/>
</dbReference>
<gene>
    <name evidence="11" type="ORF">AN216_13040</name>
</gene>
<dbReference type="PRINTS" id="PR01699">
    <property type="entry name" value="ORGNOHGLYASE"/>
</dbReference>
<evidence type="ECO:0000256" key="2">
    <source>
        <dbReference type="ARBA" id="ARBA00009443"/>
    </source>
</evidence>
<dbReference type="SUPFAM" id="SSF160387">
    <property type="entry name" value="NosL/MerB-like"/>
    <property type="match status" value="1"/>
</dbReference>
<organism evidence="11 12">
    <name type="scientific">Streptomyces oceani</name>
    <dbReference type="NCBI Taxonomy" id="1075402"/>
    <lineage>
        <taxon>Bacteria</taxon>
        <taxon>Bacillati</taxon>
        <taxon>Actinomycetota</taxon>
        <taxon>Actinomycetes</taxon>
        <taxon>Kitasatosporales</taxon>
        <taxon>Streptomycetaceae</taxon>
        <taxon>Streptomyces</taxon>
    </lineage>
</organism>
<feature type="domain" description="Alkylmercury lyase helix-turn-helix" evidence="10">
    <location>
        <begin position="7"/>
        <end position="80"/>
    </location>
</feature>
<evidence type="ECO:0000256" key="3">
    <source>
        <dbReference type="ARBA" id="ARBA00013237"/>
    </source>
</evidence>
<evidence type="ECO:0000256" key="5">
    <source>
        <dbReference type="ARBA" id="ARBA00022466"/>
    </source>
</evidence>
<comment type="catalytic activity">
    <reaction evidence="1">
        <text>an alkylmercury + H(+) = an alkane + Hg(2+)</text>
        <dbReference type="Rhea" id="RHEA:18777"/>
        <dbReference type="ChEBI" id="CHEBI:15378"/>
        <dbReference type="ChEBI" id="CHEBI:16793"/>
        <dbReference type="ChEBI" id="CHEBI:18310"/>
        <dbReference type="ChEBI" id="CHEBI:83725"/>
        <dbReference type="EC" id="4.99.1.2"/>
    </reaction>
</comment>
<comment type="similarity">
    <text evidence="2">Belongs to the MerB family.</text>
</comment>
<dbReference type="InterPro" id="IPR024259">
    <property type="entry name" value="MerB_HTH_dom"/>
</dbReference>
<evidence type="ECO:0000313" key="11">
    <source>
        <dbReference type="EMBL" id="OEV03127.1"/>
    </source>
</evidence>
<evidence type="ECO:0000313" key="12">
    <source>
        <dbReference type="Proteomes" id="UP000176101"/>
    </source>
</evidence>
<dbReference type="InterPro" id="IPR036390">
    <property type="entry name" value="WH_DNA-bd_sf"/>
</dbReference>
<dbReference type="InterPro" id="IPR004927">
    <property type="entry name" value="MerB"/>
</dbReference>
<evidence type="ECO:0000256" key="1">
    <source>
        <dbReference type="ARBA" id="ARBA00000165"/>
    </source>
</evidence>
<evidence type="ECO:0000256" key="7">
    <source>
        <dbReference type="ARBA" id="ARBA00023239"/>
    </source>
</evidence>
<dbReference type="PIRSF" id="PIRSF001458">
    <property type="entry name" value="MerB"/>
    <property type="match status" value="1"/>
</dbReference>
<evidence type="ECO:0000256" key="8">
    <source>
        <dbReference type="ARBA" id="ARBA00025326"/>
    </source>
</evidence>
<name>A0A1E7KGR4_9ACTN</name>
<keyword evidence="6" id="KW-0476">Mercury</keyword>
<dbReference type="Pfam" id="PF03243">
    <property type="entry name" value="MerB"/>
    <property type="match status" value="1"/>
</dbReference>
<dbReference type="Gene3D" id="3.30.450.410">
    <property type="match status" value="1"/>
</dbReference>
<keyword evidence="12" id="KW-1185">Reference proteome</keyword>
<dbReference type="EMBL" id="LJGU01000123">
    <property type="protein sequence ID" value="OEV03127.1"/>
    <property type="molecule type" value="Genomic_DNA"/>
</dbReference>
<dbReference type="GO" id="GO:0046689">
    <property type="term" value="P:response to mercury ion"/>
    <property type="evidence" value="ECO:0007669"/>
    <property type="project" value="UniProtKB-KW"/>
</dbReference>
<comment type="function">
    <text evidence="8">Cleaves the carbon-mercury bond of organomercurials such as phenylmercuric acetate. One product is Hg(2+), which is subsequently detoxified by the mercuric reductase.</text>
</comment>
<evidence type="ECO:0000256" key="6">
    <source>
        <dbReference type="ARBA" id="ARBA00022914"/>
    </source>
</evidence>
<accession>A0A1E7KGR4</accession>
<reference evidence="11 12" key="1">
    <citation type="journal article" date="2016" name="Front. Microbiol.">
        <title>Comparative Genomics Analysis of Streptomyces Species Reveals Their Adaptation to the Marine Environment and Their Diversity at the Genomic Level.</title>
        <authorList>
            <person name="Tian X."/>
            <person name="Zhang Z."/>
            <person name="Yang T."/>
            <person name="Chen M."/>
            <person name="Li J."/>
            <person name="Chen F."/>
            <person name="Yang J."/>
            <person name="Li W."/>
            <person name="Zhang B."/>
            <person name="Zhang Z."/>
            <person name="Wu J."/>
            <person name="Zhang C."/>
            <person name="Long L."/>
            <person name="Xiao J."/>
        </authorList>
    </citation>
    <scope>NUCLEOTIDE SEQUENCE [LARGE SCALE GENOMIC DNA]</scope>
    <source>
        <strain evidence="11 12">SCSIO 02100</strain>
    </source>
</reference>
<dbReference type="PATRIC" id="fig|1075402.3.peg.2826"/>
<dbReference type="Pfam" id="PF12324">
    <property type="entry name" value="HTH_15"/>
    <property type="match status" value="1"/>
</dbReference>
<dbReference type="AlphaFoldDB" id="A0A1E7KGR4"/>
<dbReference type="SUPFAM" id="SSF46785">
    <property type="entry name" value="Winged helix' DNA-binding domain"/>
    <property type="match status" value="1"/>
</dbReference>
<keyword evidence="5" id="KW-0475">Mercuric resistance</keyword>
<sequence>MDASTQQLTDRLTTAFAAAGHATARPWLWPALLKLLGRGEAVTTTQLADTTGKSEDEVRHALATLPDTEYDAAGRIVGSGITLNPTPHRFTVDGRQLFTWCALDTLVFPAVLGRPAEVESPCHTTHATVRLTVEPGRVTRTDPATAVISLVTPDDLTAVRSAFCNHVHFFASHHAAAPWLAEHPEATTVPVQQALAVGQLLATAFQQDPGQAGCCC</sequence>
<evidence type="ECO:0000259" key="10">
    <source>
        <dbReference type="Pfam" id="PF12324"/>
    </source>
</evidence>
<evidence type="ECO:0000256" key="9">
    <source>
        <dbReference type="ARBA" id="ARBA00031271"/>
    </source>
</evidence>
<dbReference type="OrthoDB" id="7185309at2"/>
<keyword evidence="7 11" id="KW-0456">Lyase</keyword>
<dbReference type="Proteomes" id="UP000176101">
    <property type="component" value="Unassembled WGS sequence"/>
</dbReference>
<dbReference type="RefSeq" id="WP_070196824.1">
    <property type="nucleotide sequence ID" value="NZ_LJGU01000123.1"/>
</dbReference>
<dbReference type="STRING" id="1075402.AN216_13040"/>
<protein>
    <recommendedName>
        <fullName evidence="4">Alkylmercury lyase</fullName>
        <ecNumber evidence="3">4.99.1.2</ecNumber>
    </recommendedName>
    <alternativeName>
        <fullName evidence="9">Organomercurial lyase</fullName>
    </alternativeName>
</protein>
<evidence type="ECO:0000256" key="4">
    <source>
        <dbReference type="ARBA" id="ARBA00018180"/>
    </source>
</evidence>
<dbReference type="EC" id="4.99.1.2" evidence="3"/>
<dbReference type="GO" id="GO:0018836">
    <property type="term" value="F:alkylmercury lyase activity"/>
    <property type="evidence" value="ECO:0007669"/>
    <property type="project" value="UniProtKB-EC"/>
</dbReference>
<dbReference type="NCBIfam" id="NF033555">
    <property type="entry name" value="lyase_MerB"/>
    <property type="match status" value="1"/>
</dbReference>